<gene>
    <name evidence="2" type="ORF">CULCOIPH005_15940</name>
</gene>
<evidence type="ECO:0000313" key="3">
    <source>
        <dbReference type="Proteomes" id="UP001205910"/>
    </source>
</evidence>
<proteinExistence type="predicted"/>
<dbReference type="CDD" id="cd04301">
    <property type="entry name" value="NAT_SF"/>
    <property type="match status" value="1"/>
</dbReference>
<sequence length="162" mass="18590">MQRPNEMNTIFAVSALKDLSPLEVHKIYKLRVDVFVHEQRAPYKEIDEIDAQDTTLHVQAWSPQREILGVARIFPEDPVVRLGRFVVAKEQRGTGLGRELLFQTLRLIHEQYPGRDTFIHAQSALEGYYAAYGFVRSGSPFEEDGIPHLPMILSTEKLARLF</sequence>
<dbReference type="PROSITE" id="PS51186">
    <property type="entry name" value="GNAT"/>
    <property type="match status" value="1"/>
</dbReference>
<dbReference type="Gene3D" id="3.40.630.30">
    <property type="match status" value="1"/>
</dbReference>
<keyword evidence="2" id="KW-0012">Acyltransferase</keyword>
<dbReference type="Proteomes" id="UP001205910">
    <property type="component" value="Unassembled WGS sequence"/>
</dbReference>
<protein>
    <submittedName>
        <fullName evidence="2">Acyltransferase</fullName>
    </submittedName>
</protein>
<keyword evidence="2" id="KW-0808">Transferase</keyword>
<feature type="domain" description="N-acetyltransferase" evidence="1">
    <location>
        <begin position="14"/>
        <end position="156"/>
    </location>
</feature>
<dbReference type="AlphaFoldDB" id="A0ABD0BLE7"/>
<evidence type="ECO:0000259" key="1">
    <source>
        <dbReference type="PROSITE" id="PS51186"/>
    </source>
</evidence>
<comment type="caution">
    <text evidence="2">The sequence shown here is derived from an EMBL/GenBank/DDBJ whole genome shotgun (WGS) entry which is preliminary data.</text>
</comment>
<dbReference type="GO" id="GO:0016746">
    <property type="term" value="F:acyltransferase activity"/>
    <property type="evidence" value="ECO:0007669"/>
    <property type="project" value="UniProtKB-KW"/>
</dbReference>
<evidence type="ECO:0000313" key="2">
    <source>
        <dbReference type="EMBL" id="GJJ43405.1"/>
    </source>
</evidence>
<dbReference type="SUPFAM" id="SSF55729">
    <property type="entry name" value="Acyl-CoA N-acyltransferases (Nat)"/>
    <property type="match status" value="1"/>
</dbReference>
<dbReference type="InterPro" id="IPR000182">
    <property type="entry name" value="GNAT_dom"/>
</dbReference>
<dbReference type="Pfam" id="PF13673">
    <property type="entry name" value="Acetyltransf_10"/>
    <property type="match status" value="1"/>
</dbReference>
<name>A0ABD0BLE7_CORUL</name>
<dbReference type="InterPro" id="IPR016181">
    <property type="entry name" value="Acyl_CoA_acyltransferase"/>
</dbReference>
<reference evidence="2 3" key="1">
    <citation type="submission" date="2021-11" db="EMBL/GenBank/DDBJ databases">
        <title>Whole genome sequences of diphtheriae toxin producing Corynebacterium ulcerans isolates from cats in Osaka, Japan.</title>
        <authorList>
            <person name="Umeda K."/>
            <person name="Hirai Y."/>
        </authorList>
    </citation>
    <scope>NUCLEOTIDE SEQUENCE [LARGE SCALE GENOMIC DNA]</scope>
    <source>
        <strain evidence="2 3">12109B-1</strain>
    </source>
</reference>
<organism evidence="2 3">
    <name type="scientific">Corynebacterium ulcerans</name>
    <dbReference type="NCBI Taxonomy" id="65058"/>
    <lineage>
        <taxon>Bacteria</taxon>
        <taxon>Bacillati</taxon>
        <taxon>Actinomycetota</taxon>
        <taxon>Actinomycetes</taxon>
        <taxon>Mycobacteriales</taxon>
        <taxon>Corynebacteriaceae</taxon>
        <taxon>Corynebacterium</taxon>
    </lineage>
</organism>
<accession>A0ABD0BLE7</accession>
<dbReference type="EMBL" id="BQFK01000004">
    <property type="protein sequence ID" value="GJJ43405.1"/>
    <property type="molecule type" value="Genomic_DNA"/>
</dbReference>